<protein>
    <submittedName>
        <fullName evidence="1">Predicted protein</fullName>
    </submittedName>
</protein>
<dbReference type="HOGENOM" id="CLU_3087649_0_0_1"/>
<proteinExistence type="predicted"/>
<dbReference type="GeneID" id="6085863"/>
<dbReference type="Proteomes" id="UP000001194">
    <property type="component" value="Unassembled WGS sequence"/>
</dbReference>
<gene>
    <name evidence="1" type="ORF">LACBIDRAFT_317570</name>
</gene>
<dbReference type="EMBL" id="DS547172">
    <property type="protein sequence ID" value="EDQ99149.1"/>
    <property type="molecule type" value="Genomic_DNA"/>
</dbReference>
<dbReference type="KEGG" id="lbc:LACBIDRAFT_317570"/>
<organism evidence="2">
    <name type="scientific">Laccaria bicolor (strain S238N-H82 / ATCC MYA-4686)</name>
    <name type="common">Bicoloured deceiver</name>
    <name type="synonym">Laccaria laccata var. bicolor</name>
    <dbReference type="NCBI Taxonomy" id="486041"/>
    <lineage>
        <taxon>Eukaryota</taxon>
        <taxon>Fungi</taxon>
        <taxon>Dikarya</taxon>
        <taxon>Basidiomycota</taxon>
        <taxon>Agaricomycotina</taxon>
        <taxon>Agaricomycetes</taxon>
        <taxon>Agaricomycetidae</taxon>
        <taxon>Agaricales</taxon>
        <taxon>Agaricineae</taxon>
        <taxon>Hydnangiaceae</taxon>
        <taxon>Laccaria</taxon>
    </lineage>
</organism>
<evidence type="ECO:0000313" key="2">
    <source>
        <dbReference type="Proteomes" id="UP000001194"/>
    </source>
</evidence>
<accession>B0E1Y8</accession>
<evidence type="ECO:0000313" key="1">
    <source>
        <dbReference type="EMBL" id="EDQ99149.1"/>
    </source>
</evidence>
<dbReference type="InParanoid" id="B0E1Y8"/>
<reference evidence="1 2" key="1">
    <citation type="journal article" date="2008" name="Nature">
        <title>The genome of Laccaria bicolor provides insights into mycorrhizal symbiosis.</title>
        <authorList>
            <person name="Martin F."/>
            <person name="Aerts A."/>
            <person name="Ahren D."/>
            <person name="Brun A."/>
            <person name="Danchin E.G.J."/>
            <person name="Duchaussoy F."/>
            <person name="Gibon J."/>
            <person name="Kohler A."/>
            <person name="Lindquist E."/>
            <person name="Pereda V."/>
            <person name="Salamov A."/>
            <person name="Shapiro H.J."/>
            <person name="Wuyts J."/>
            <person name="Blaudez D."/>
            <person name="Buee M."/>
            <person name="Brokstein P."/>
            <person name="Canbaeck B."/>
            <person name="Cohen D."/>
            <person name="Courty P.E."/>
            <person name="Coutinho P.M."/>
            <person name="Delaruelle C."/>
            <person name="Detter J.C."/>
            <person name="Deveau A."/>
            <person name="DiFazio S."/>
            <person name="Duplessis S."/>
            <person name="Fraissinet-Tachet L."/>
            <person name="Lucic E."/>
            <person name="Frey-Klett P."/>
            <person name="Fourrey C."/>
            <person name="Feussner I."/>
            <person name="Gay G."/>
            <person name="Grimwood J."/>
            <person name="Hoegger P.J."/>
            <person name="Jain P."/>
            <person name="Kilaru S."/>
            <person name="Labbe J."/>
            <person name="Lin Y.C."/>
            <person name="Legue V."/>
            <person name="Le Tacon F."/>
            <person name="Marmeisse R."/>
            <person name="Melayah D."/>
            <person name="Montanini B."/>
            <person name="Muratet M."/>
            <person name="Nehls U."/>
            <person name="Niculita-Hirzel H."/>
            <person name="Oudot-Le Secq M.P."/>
            <person name="Peter M."/>
            <person name="Quesneville H."/>
            <person name="Rajashekar B."/>
            <person name="Reich M."/>
            <person name="Rouhier N."/>
            <person name="Schmutz J."/>
            <person name="Yin T."/>
            <person name="Chalot M."/>
            <person name="Henrissat B."/>
            <person name="Kuees U."/>
            <person name="Lucas S."/>
            <person name="Van de Peer Y."/>
            <person name="Podila G.K."/>
            <person name="Polle A."/>
            <person name="Pukkila P.J."/>
            <person name="Richardson P.M."/>
            <person name="Rouze P."/>
            <person name="Sanders I.R."/>
            <person name="Stajich J.E."/>
            <person name="Tunlid A."/>
            <person name="Tuskan G."/>
            <person name="Grigoriev I.V."/>
        </authorList>
    </citation>
    <scope>NUCLEOTIDE SEQUENCE [LARGE SCALE GENOMIC DNA]</scope>
    <source>
        <strain evidence="2">S238N-H82 / ATCC MYA-4686</strain>
    </source>
</reference>
<name>B0E1Y8_LACBS</name>
<dbReference type="AlphaFoldDB" id="B0E1Y8"/>
<dbReference type="RefSeq" id="XP_001890212.1">
    <property type="nucleotide sequence ID" value="XM_001890177.1"/>
</dbReference>
<sequence length="52" mass="6228">MIMIMTMYSPPYLIFCCPHPPRKCINCTRCPFSALRSRLRFYCRIIQCCMCN</sequence>
<keyword evidence="2" id="KW-1185">Reference proteome</keyword>